<evidence type="ECO:0000256" key="1">
    <source>
        <dbReference type="SAM" id="MobiDB-lite"/>
    </source>
</evidence>
<feature type="region of interest" description="Disordered" evidence="1">
    <location>
        <begin position="26"/>
        <end position="50"/>
    </location>
</feature>
<dbReference type="PROSITE" id="PS51257">
    <property type="entry name" value="PROKAR_LIPOPROTEIN"/>
    <property type="match status" value="1"/>
</dbReference>
<evidence type="ECO:0008006" key="5">
    <source>
        <dbReference type="Google" id="ProtNLM"/>
    </source>
</evidence>
<feature type="chain" id="PRO_5047453442" description="Collagen-like protein" evidence="2">
    <location>
        <begin position="25"/>
        <end position="207"/>
    </location>
</feature>
<keyword evidence="2" id="KW-0732">Signal</keyword>
<accession>A0ABT8WWT4</accession>
<protein>
    <recommendedName>
        <fullName evidence="5">Collagen-like protein</fullName>
    </recommendedName>
</protein>
<dbReference type="RefSeq" id="WP_303280665.1">
    <property type="nucleotide sequence ID" value="NZ_BAABCZ010000016.1"/>
</dbReference>
<dbReference type="Proteomes" id="UP001176891">
    <property type="component" value="Unassembled WGS sequence"/>
</dbReference>
<organism evidence="3 4">
    <name type="scientific">Flavivirga amylovorans</name>
    <dbReference type="NCBI Taxonomy" id="870486"/>
    <lineage>
        <taxon>Bacteria</taxon>
        <taxon>Pseudomonadati</taxon>
        <taxon>Bacteroidota</taxon>
        <taxon>Flavobacteriia</taxon>
        <taxon>Flavobacteriales</taxon>
        <taxon>Flavobacteriaceae</taxon>
        <taxon>Flavivirga</taxon>
    </lineage>
</organism>
<evidence type="ECO:0000256" key="2">
    <source>
        <dbReference type="SAM" id="SignalP"/>
    </source>
</evidence>
<dbReference type="Gene3D" id="1.20.5.320">
    <property type="entry name" value="6-Phosphogluconate Dehydrogenase, domain 3"/>
    <property type="match status" value="1"/>
</dbReference>
<keyword evidence="4" id="KW-1185">Reference proteome</keyword>
<gene>
    <name evidence="3" type="ORF">Q4Q39_01900</name>
</gene>
<evidence type="ECO:0000313" key="4">
    <source>
        <dbReference type="Proteomes" id="UP001176891"/>
    </source>
</evidence>
<dbReference type="EMBL" id="JAUOEM010000001">
    <property type="protein sequence ID" value="MDO5986145.1"/>
    <property type="molecule type" value="Genomic_DNA"/>
</dbReference>
<name>A0ABT8WWT4_9FLAO</name>
<reference evidence="3" key="1">
    <citation type="submission" date="2023-07" db="EMBL/GenBank/DDBJ databases">
        <title>Two novel species in the genus Flavivirga.</title>
        <authorList>
            <person name="Kwon K."/>
        </authorList>
    </citation>
    <scope>NUCLEOTIDE SEQUENCE</scope>
    <source>
        <strain evidence="3">KACC 14157</strain>
    </source>
</reference>
<evidence type="ECO:0000313" key="3">
    <source>
        <dbReference type="EMBL" id="MDO5986145.1"/>
    </source>
</evidence>
<sequence>MNAKKKLVRLVMVLMVSISIFSCSDGEDGATGPAGPAGVDGTDGVDGEDGAPGTANVIYSEWIEKGFDDDSGVGTPTASFDIEAPEITEKVLDQGVVLVFGRRFTTVAEDVNIDVFQLPYTFYDTDVQYRHRITPPSGNKATGVIKIQARSINGSNLNGNVHRIDEYRYVIIPGGAAVAPSSSGKSSSVDYSKMSYGEIKAQFNISE</sequence>
<feature type="signal peptide" evidence="2">
    <location>
        <begin position="1"/>
        <end position="24"/>
    </location>
</feature>
<comment type="caution">
    <text evidence="3">The sequence shown here is derived from an EMBL/GenBank/DDBJ whole genome shotgun (WGS) entry which is preliminary data.</text>
</comment>
<proteinExistence type="predicted"/>
<feature type="compositionally biased region" description="Low complexity" evidence="1">
    <location>
        <begin position="30"/>
        <end position="42"/>
    </location>
</feature>